<sequence>MTKPEAGSPVTKSDYNRRKLSTDPFIERKMEFLIESMDDLSMEHICLFYFFYHSLSRQQA</sequence>
<reference evidence="4" key="2">
    <citation type="submission" date="2017-02" db="EMBL/GenBank/DDBJ databases">
        <title>Sunflower complete genome.</title>
        <authorList>
            <person name="Langlade N."/>
            <person name="Munos S."/>
        </authorList>
    </citation>
    <scope>NUCLEOTIDE SEQUENCE [LARGE SCALE GENOMIC DNA]</scope>
    <source>
        <tissue evidence="4">Leaves</tissue>
    </source>
</reference>
<dbReference type="Proteomes" id="UP000215914">
    <property type="component" value="Chromosome 7"/>
</dbReference>
<dbReference type="Proteomes" id="UP000215914">
    <property type="component" value="Chromosome 10"/>
</dbReference>
<dbReference type="EMBL" id="MNCJ02000322">
    <property type="protein sequence ID" value="KAF5797661.1"/>
    <property type="molecule type" value="Genomic_DNA"/>
</dbReference>
<reference evidence="1" key="3">
    <citation type="submission" date="2020-06" db="EMBL/GenBank/DDBJ databases">
        <title>Helianthus annuus Genome sequencing and assembly Release 2.</title>
        <authorList>
            <person name="Gouzy J."/>
            <person name="Langlade N."/>
            <person name="Munos S."/>
        </authorList>
    </citation>
    <scope>NUCLEOTIDE SEQUENCE</scope>
    <source>
        <tissue evidence="1">Leaves</tissue>
    </source>
</reference>
<evidence type="ECO:0000313" key="4">
    <source>
        <dbReference type="EMBL" id="OTG20271.1"/>
    </source>
</evidence>
<reference evidence="1 5" key="1">
    <citation type="journal article" date="2017" name="Nature">
        <title>The sunflower genome provides insights into oil metabolism, flowering and Asterid evolution.</title>
        <authorList>
            <person name="Badouin H."/>
            <person name="Gouzy J."/>
            <person name="Grassa C.J."/>
            <person name="Murat F."/>
            <person name="Staton S.E."/>
            <person name="Cottret L."/>
            <person name="Lelandais-Briere C."/>
            <person name="Owens G.L."/>
            <person name="Carrere S."/>
            <person name="Mayjonade B."/>
            <person name="Legrand L."/>
            <person name="Gill N."/>
            <person name="Kane N.C."/>
            <person name="Bowers J.E."/>
            <person name="Hubner S."/>
            <person name="Bellec A."/>
            <person name="Berard A."/>
            <person name="Berges H."/>
            <person name="Blanchet N."/>
            <person name="Boniface M.C."/>
            <person name="Brunel D."/>
            <person name="Catrice O."/>
            <person name="Chaidir N."/>
            <person name="Claudel C."/>
            <person name="Donnadieu C."/>
            <person name="Faraut T."/>
            <person name="Fievet G."/>
            <person name="Helmstetter N."/>
            <person name="King M."/>
            <person name="Knapp S.J."/>
            <person name="Lai Z."/>
            <person name="Le Paslier M.C."/>
            <person name="Lippi Y."/>
            <person name="Lorenzon L."/>
            <person name="Mandel J.R."/>
            <person name="Marage G."/>
            <person name="Marchand G."/>
            <person name="Marquand E."/>
            <person name="Bret-Mestries E."/>
            <person name="Morien E."/>
            <person name="Nambeesan S."/>
            <person name="Nguyen T."/>
            <person name="Pegot-Espagnet P."/>
            <person name="Pouilly N."/>
            <person name="Raftis F."/>
            <person name="Sallet E."/>
            <person name="Schiex T."/>
            <person name="Thomas J."/>
            <person name="Vandecasteele C."/>
            <person name="Vares D."/>
            <person name="Vear F."/>
            <person name="Vautrin S."/>
            <person name="Crespi M."/>
            <person name="Mangin B."/>
            <person name="Burke J.M."/>
            <person name="Salse J."/>
            <person name="Munos S."/>
            <person name="Vincourt P."/>
            <person name="Rieseberg L.H."/>
            <person name="Langlade N.B."/>
        </authorList>
    </citation>
    <scope>NUCLEOTIDE SEQUENCE</scope>
    <source>
        <strain evidence="5">cv. SF193</strain>
        <tissue evidence="1">Leaves</tissue>
    </source>
</reference>
<dbReference type="Gramene" id="mRNA:HanXRQr2_Chr10g0441491">
    <property type="protein sequence ID" value="mRNA:HanXRQr2_Chr10g0441491"/>
    <property type="gene ID" value="HanXRQr2_Chr10g0441491"/>
</dbReference>
<gene>
    <name evidence="4" type="ORF">HannXRQ_Chr07g0191211</name>
    <name evidence="3" type="ORF">HannXRQ_Chr10g0296701</name>
    <name evidence="2" type="ORF">HanXRQr2_Chr07g0283271</name>
    <name evidence="1" type="ORF">HanXRQr2_Chr10g0441491</name>
</gene>
<dbReference type="AlphaFoldDB" id="A0A251UDA5"/>
<evidence type="ECO:0000313" key="5">
    <source>
        <dbReference type="Proteomes" id="UP000215914"/>
    </source>
</evidence>
<accession>A0A251UDA5</accession>
<proteinExistence type="predicted"/>
<dbReference type="STRING" id="4232.A0A251UDA5"/>
<dbReference type="EMBL" id="CM007899">
    <property type="protein sequence ID" value="OTG11255.1"/>
    <property type="molecule type" value="Genomic_DNA"/>
</dbReference>
<evidence type="ECO:0000313" key="2">
    <source>
        <dbReference type="EMBL" id="KAF5797661.1"/>
    </source>
</evidence>
<dbReference type="Gramene" id="mRNA:HanXRQr2_Chr07g0283271">
    <property type="protein sequence ID" value="mRNA:HanXRQr2_Chr07g0283271"/>
    <property type="gene ID" value="HanXRQr2_Chr07g0283271"/>
</dbReference>
<evidence type="ECO:0000313" key="1">
    <source>
        <dbReference type="EMBL" id="KAF5786485.1"/>
    </source>
</evidence>
<evidence type="ECO:0000313" key="3">
    <source>
        <dbReference type="EMBL" id="OTG11255.1"/>
    </source>
</evidence>
<keyword evidence="5" id="KW-1185">Reference proteome</keyword>
<dbReference type="EMBL" id="MNCJ02000325">
    <property type="protein sequence ID" value="KAF5786485.1"/>
    <property type="molecule type" value="Genomic_DNA"/>
</dbReference>
<protein>
    <submittedName>
        <fullName evidence="4">Uncharacterized protein</fullName>
    </submittedName>
</protein>
<name>A0A251UDA5_HELAN</name>
<organism evidence="4 5">
    <name type="scientific">Helianthus annuus</name>
    <name type="common">Common sunflower</name>
    <dbReference type="NCBI Taxonomy" id="4232"/>
    <lineage>
        <taxon>Eukaryota</taxon>
        <taxon>Viridiplantae</taxon>
        <taxon>Streptophyta</taxon>
        <taxon>Embryophyta</taxon>
        <taxon>Tracheophyta</taxon>
        <taxon>Spermatophyta</taxon>
        <taxon>Magnoliopsida</taxon>
        <taxon>eudicotyledons</taxon>
        <taxon>Gunneridae</taxon>
        <taxon>Pentapetalae</taxon>
        <taxon>asterids</taxon>
        <taxon>campanulids</taxon>
        <taxon>Asterales</taxon>
        <taxon>Asteraceae</taxon>
        <taxon>Asteroideae</taxon>
        <taxon>Heliantheae alliance</taxon>
        <taxon>Heliantheae</taxon>
        <taxon>Helianthus</taxon>
    </lineage>
</organism>
<dbReference type="EMBL" id="CM007896">
    <property type="protein sequence ID" value="OTG20271.1"/>
    <property type="molecule type" value="Genomic_DNA"/>
</dbReference>